<keyword evidence="1" id="KW-0732">Signal</keyword>
<evidence type="ECO:0000256" key="1">
    <source>
        <dbReference type="SAM" id="SignalP"/>
    </source>
</evidence>
<reference evidence="2 3" key="1">
    <citation type="submission" date="2021-03" db="EMBL/GenBank/DDBJ databases">
        <title>Enterococcal diversity collection.</title>
        <authorList>
            <person name="Gilmore M.S."/>
            <person name="Schwartzman J."/>
            <person name="Van Tyne D."/>
            <person name="Martin M."/>
            <person name="Earl A.M."/>
            <person name="Manson A.L."/>
            <person name="Straub T."/>
            <person name="Salamzade R."/>
            <person name="Saavedra J."/>
            <person name="Lebreton F."/>
            <person name="Prichula J."/>
            <person name="Schaufler K."/>
            <person name="Gaca A."/>
            <person name="Sgardioli B."/>
            <person name="Wagenaar J."/>
            <person name="Strong T."/>
        </authorList>
    </citation>
    <scope>NUCLEOTIDE SEQUENCE [LARGE SCALE GENOMIC DNA]</scope>
    <source>
        <strain evidence="2 3">669A</strain>
    </source>
</reference>
<keyword evidence="3" id="KW-1185">Reference proteome</keyword>
<evidence type="ECO:0000313" key="3">
    <source>
        <dbReference type="Proteomes" id="UP000664601"/>
    </source>
</evidence>
<organism evidence="2 3">
    <name type="scientific">Candidatus Enterococcus moelleringii</name>
    <dbReference type="NCBI Taxonomy" id="2815325"/>
    <lineage>
        <taxon>Bacteria</taxon>
        <taxon>Bacillati</taxon>
        <taxon>Bacillota</taxon>
        <taxon>Bacilli</taxon>
        <taxon>Lactobacillales</taxon>
        <taxon>Enterococcaceae</taxon>
        <taxon>Enterococcus</taxon>
    </lineage>
</organism>
<sequence length="211" mass="21623">MKKLLAILLTAGVALGAAPFALAADGTEAGSQQTINGESSADIQINGTLGADNTDPEAKIPEGDVNWVNVTVPTSTIFYNTADAQDIKAPTYNIVNNSGRPVNVTANGFTAGSSNPTLPSDFNLNLAVTGTQGNAATTATTSLVTNGALAASVNSPLITLANKDNQIQAGDSTAAPVNNKATFTYTGSATTDSQLQLNYTLNLKFDAVQWN</sequence>
<dbReference type="Proteomes" id="UP000664601">
    <property type="component" value="Unassembled WGS sequence"/>
</dbReference>
<feature type="chain" id="PRO_5045127579" description="WxL domain-containing protein" evidence="1">
    <location>
        <begin position="24"/>
        <end position="211"/>
    </location>
</feature>
<gene>
    <name evidence="2" type="ORF">JZO70_09935</name>
</gene>
<proteinExistence type="predicted"/>
<feature type="signal peptide" evidence="1">
    <location>
        <begin position="1"/>
        <end position="23"/>
    </location>
</feature>
<accession>A0ABS3LA48</accession>
<comment type="caution">
    <text evidence="2">The sequence shown here is derived from an EMBL/GenBank/DDBJ whole genome shotgun (WGS) entry which is preliminary data.</text>
</comment>
<protein>
    <recommendedName>
        <fullName evidence="4">WxL domain-containing protein</fullName>
    </recommendedName>
</protein>
<evidence type="ECO:0000313" key="2">
    <source>
        <dbReference type="EMBL" id="MBO1306482.1"/>
    </source>
</evidence>
<name>A0ABS3LA48_9ENTE</name>
<evidence type="ECO:0008006" key="4">
    <source>
        <dbReference type="Google" id="ProtNLM"/>
    </source>
</evidence>
<dbReference type="EMBL" id="JAFREM010000015">
    <property type="protein sequence ID" value="MBO1306482.1"/>
    <property type="molecule type" value="Genomic_DNA"/>
</dbReference>
<dbReference type="RefSeq" id="WP_207673408.1">
    <property type="nucleotide sequence ID" value="NZ_JAFREM010000015.1"/>
</dbReference>